<keyword evidence="4" id="KW-0597">Phosphoprotein</keyword>
<dbReference type="PROSITE" id="PS50110">
    <property type="entry name" value="RESPONSE_REGULATORY"/>
    <property type="match status" value="1"/>
</dbReference>
<dbReference type="CDD" id="cd06170">
    <property type="entry name" value="LuxR_C_like"/>
    <property type="match status" value="1"/>
</dbReference>
<dbReference type="Gene3D" id="3.40.50.2300">
    <property type="match status" value="1"/>
</dbReference>
<evidence type="ECO:0000256" key="4">
    <source>
        <dbReference type="PROSITE-ProRule" id="PRU00169"/>
    </source>
</evidence>
<dbReference type="PROSITE" id="PS50043">
    <property type="entry name" value="HTH_LUXR_2"/>
    <property type="match status" value="1"/>
</dbReference>
<dbReference type="Pfam" id="PF00196">
    <property type="entry name" value="GerE"/>
    <property type="match status" value="1"/>
</dbReference>
<name>A0ABZ0Y0S0_9BURK</name>
<dbReference type="InterPro" id="IPR036388">
    <property type="entry name" value="WH-like_DNA-bd_sf"/>
</dbReference>
<keyword evidence="8" id="KW-1185">Reference proteome</keyword>
<dbReference type="SMART" id="SM00448">
    <property type="entry name" value="REC"/>
    <property type="match status" value="1"/>
</dbReference>
<evidence type="ECO:0000313" key="7">
    <source>
        <dbReference type="EMBL" id="WQH05623.1"/>
    </source>
</evidence>
<keyword evidence="1" id="KW-0805">Transcription regulation</keyword>
<dbReference type="PANTHER" id="PTHR44688">
    <property type="entry name" value="DNA-BINDING TRANSCRIPTIONAL ACTIVATOR DEVR_DOSR"/>
    <property type="match status" value="1"/>
</dbReference>
<evidence type="ECO:0000256" key="1">
    <source>
        <dbReference type="ARBA" id="ARBA00023015"/>
    </source>
</evidence>
<dbReference type="SUPFAM" id="SSF46894">
    <property type="entry name" value="C-terminal effector domain of the bipartite response regulators"/>
    <property type="match status" value="1"/>
</dbReference>
<feature type="modified residue" description="4-aspartylphosphate" evidence="4">
    <location>
        <position position="57"/>
    </location>
</feature>
<evidence type="ECO:0000259" key="6">
    <source>
        <dbReference type="PROSITE" id="PS50110"/>
    </source>
</evidence>
<dbReference type="SUPFAM" id="SSF52172">
    <property type="entry name" value="CheY-like"/>
    <property type="match status" value="1"/>
</dbReference>
<accession>A0ABZ0Y0S0</accession>
<keyword evidence="3" id="KW-0804">Transcription</keyword>
<dbReference type="InterPro" id="IPR016032">
    <property type="entry name" value="Sig_transdc_resp-reg_C-effctor"/>
</dbReference>
<feature type="domain" description="HTH luxR-type" evidence="5">
    <location>
        <begin position="138"/>
        <end position="203"/>
    </location>
</feature>
<dbReference type="SMART" id="SM00421">
    <property type="entry name" value="HTH_LUXR"/>
    <property type="match status" value="1"/>
</dbReference>
<evidence type="ECO:0000259" key="5">
    <source>
        <dbReference type="PROSITE" id="PS50043"/>
    </source>
</evidence>
<evidence type="ECO:0000256" key="3">
    <source>
        <dbReference type="ARBA" id="ARBA00023163"/>
    </source>
</evidence>
<dbReference type="Proteomes" id="UP001326110">
    <property type="component" value="Chromosome"/>
</dbReference>
<dbReference type="InterPro" id="IPR011006">
    <property type="entry name" value="CheY-like_superfamily"/>
</dbReference>
<keyword evidence="2" id="KW-0238">DNA-binding</keyword>
<dbReference type="PANTHER" id="PTHR44688:SF16">
    <property type="entry name" value="DNA-BINDING TRANSCRIPTIONAL ACTIVATOR DEVR_DOSR"/>
    <property type="match status" value="1"/>
</dbReference>
<dbReference type="PRINTS" id="PR00038">
    <property type="entry name" value="HTHLUXR"/>
</dbReference>
<proteinExistence type="predicted"/>
<organism evidence="7 8">
    <name type="scientific">Duganella zoogloeoides</name>
    <dbReference type="NCBI Taxonomy" id="75659"/>
    <lineage>
        <taxon>Bacteria</taxon>
        <taxon>Pseudomonadati</taxon>
        <taxon>Pseudomonadota</taxon>
        <taxon>Betaproteobacteria</taxon>
        <taxon>Burkholderiales</taxon>
        <taxon>Oxalobacteraceae</taxon>
        <taxon>Telluria group</taxon>
        <taxon>Duganella</taxon>
    </lineage>
</organism>
<feature type="domain" description="Response regulatory" evidence="6">
    <location>
        <begin position="8"/>
        <end position="122"/>
    </location>
</feature>
<sequence>MTPAKPPCVFLIDDDPFILRSVERLFFATSYVIEPYGSARLFLEHADLGRHGCIILDISMPDMPGPALQEHLLRCRSLLPIIFLTGNGDVANSVRAMKLGACDFLTKPVEADVLLDSVELALALNRKRLDERDLVEAIQARLSQLTRRERQVLDLVVAGRLNKQIAAELGTVEHTIKLHRASVMRKMAADSISDLVTAVNTLRLLRPEAE</sequence>
<dbReference type="Pfam" id="PF00072">
    <property type="entry name" value="Response_reg"/>
    <property type="match status" value="1"/>
</dbReference>
<dbReference type="InterPro" id="IPR001789">
    <property type="entry name" value="Sig_transdc_resp-reg_receiver"/>
</dbReference>
<evidence type="ECO:0000313" key="8">
    <source>
        <dbReference type="Proteomes" id="UP001326110"/>
    </source>
</evidence>
<dbReference type="InterPro" id="IPR000792">
    <property type="entry name" value="Tscrpt_reg_LuxR_C"/>
</dbReference>
<protein>
    <submittedName>
        <fullName evidence="7">Response regulator</fullName>
    </submittedName>
</protein>
<dbReference type="EMBL" id="CP140152">
    <property type="protein sequence ID" value="WQH05623.1"/>
    <property type="molecule type" value="Genomic_DNA"/>
</dbReference>
<dbReference type="Gene3D" id="1.10.10.10">
    <property type="entry name" value="Winged helix-like DNA-binding domain superfamily/Winged helix DNA-binding domain"/>
    <property type="match status" value="1"/>
</dbReference>
<evidence type="ECO:0000256" key="2">
    <source>
        <dbReference type="ARBA" id="ARBA00023125"/>
    </source>
</evidence>
<reference evidence="7 8" key="1">
    <citation type="submission" date="2023-11" db="EMBL/GenBank/DDBJ databases">
        <title>MicrobeMod: A computational toolkit for identifying prokaryotic methylation and restriction-modification with nanopore sequencing.</title>
        <authorList>
            <person name="Crits-Christoph A."/>
            <person name="Kang S.C."/>
            <person name="Lee H."/>
            <person name="Ostrov N."/>
        </authorList>
    </citation>
    <scope>NUCLEOTIDE SEQUENCE [LARGE SCALE GENOMIC DNA]</scope>
    <source>
        <strain evidence="7 8">ATCC 25935</strain>
    </source>
</reference>
<dbReference type="RefSeq" id="WP_026637476.1">
    <property type="nucleotide sequence ID" value="NZ_CP140152.1"/>
</dbReference>
<gene>
    <name evidence="7" type="ORF">SR858_04585</name>
</gene>
<dbReference type="GeneID" id="43164570"/>